<dbReference type="InterPro" id="IPR019888">
    <property type="entry name" value="Tscrpt_reg_AsnC-like"/>
</dbReference>
<dbReference type="InterPro" id="IPR019885">
    <property type="entry name" value="Tscrpt_reg_HTH_AsnC-type_CS"/>
</dbReference>
<dbReference type="PANTHER" id="PTHR30154:SF46">
    <property type="entry name" value="TRANSCRIPTIONAL REGULATORY PROTEIN"/>
    <property type="match status" value="1"/>
</dbReference>
<dbReference type="PRINTS" id="PR00033">
    <property type="entry name" value="HTHASNC"/>
</dbReference>
<dbReference type="CDD" id="cd00090">
    <property type="entry name" value="HTH_ARSR"/>
    <property type="match status" value="1"/>
</dbReference>
<evidence type="ECO:0000256" key="3">
    <source>
        <dbReference type="ARBA" id="ARBA00023163"/>
    </source>
</evidence>
<accession>A0A5E4UL40</accession>
<evidence type="ECO:0000313" key="5">
    <source>
        <dbReference type="EMBL" id="VVE00677.1"/>
    </source>
</evidence>
<keyword evidence="3" id="KW-0804">Transcription</keyword>
<dbReference type="RefSeq" id="WP_150696948.1">
    <property type="nucleotide sequence ID" value="NZ_CABPRZ010000007.1"/>
</dbReference>
<dbReference type="GO" id="GO:0043200">
    <property type="term" value="P:response to amino acid"/>
    <property type="evidence" value="ECO:0007669"/>
    <property type="project" value="TreeGrafter"/>
</dbReference>
<dbReference type="Pfam" id="PF01037">
    <property type="entry name" value="AsnC_trans_reg"/>
    <property type="match status" value="1"/>
</dbReference>
<evidence type="ECO:0000313" key="6">
    <source>
        <dbReference type="Proteomes" id="UP000414233"/>
    </source>
</evidence>
<dbReference type="GO" id="GO:0005829">
    <property type="term" value="C:cytosol"/>
    <property type="evidence" value="ECO:0007669"/>
    <property type="project" value="TreeGrafter"/>
</dbReference>
<dbReference type="InterPro" id="IPR011991">
    <property type="entry name" value="ArsR-like_HTH"/>
</dbReference>
<dbReference type="SMART" id="SM00344">
    <property type="entry name" value="HTH_ASNC"/>
    <property type="match status" value="1"/>
</dbReference>
<keyword evidence="1" id="KW-0805">Transcription regulation</keyword>
<dbReference type="Gene3D" id="3.30.70.920">
    <property type="match status" value="1"/>
</dbReference>
<dbReference type="SUPFAM" id="SSF46785">
    <property type="entry name" value="Winged helix' DNA-binding domain"/>
    <property type="match status" value="1"/>
</dbReference>
<protein>
    <submittedName>
        <fullName evidence="5">AsnC family transcriptional regulator</fullName>
    </submittedName>
</protein>
<dbReference type="InterPro" id="IPR036388">
    <property type="entry name" value="WH-like_DNA-bd_sf"/>
</dbReference>
<reference evidence="5 6" key="1">
    <citation type="submission" date="2019-08" db="EMBL/GenBank/DDBJ databases">
        <authorList>
            <person name="Peeters C."/>
        </authorList>
    </citation>
    <scope>NUCLEOTIDE SEQUENCE [LARGE SCALE GENOMIC DNA]</scope>
    <source>
        <strain evidence="5 6">LMG 30175</strain>
    </source>
</reference>
<dbReference type="InterPro" id="IPR011008">
    <property type="entry name" value="Dimeric_a/b-barrel"/>
</dbReference>
<dbReference type="Gene3D" id="1.10.10.10">
    <property type="entry name" value="Winged helix-like DNA-binding domain superfamily/Winged helix DNA-binding domain"/>
    <property type="match status" value="1"/>
</dbReference>
<dbReference type="PROSITE" id="PS00519">
    <property type="entry name" value="HTH_ASNC_1"/>
    <property type="match status" value="1"/>
</dbReference>
<dbReference type="GO" id="GO:0043565">
    <property type="term" value="F:sequence-specific DNA binding"/>
    <property type="evidence" value="ECO:0007669"/>
    <property type="project" value="InterPro"/>
</dbReference>
<dbReference type="PROSITE" id="PS50956">
    <property type="entry name" value="HTH_ASNC_2"/>
    <property type="match status" value="1"/>
</dbReference>
<name>A0A5E4UL40_9BURK</name>
<keyword evidence="6" id="KW-1185">Reference proteome</keyword>
<dbReference type="AlphaFoldDB" id="A0A5E4UL40"/>
<dbReference type="OrthoDB" id="8526125at2"/>
<dbReference type="EMBL" id="CABPRZ010000007">
    <property type="protein sequence ID" value="VVE00677.1"/>
    <property type="molecule type" value="Genomic_DNA"/>
</dbReference>
<dbReference type="Proteomes" id="UP000414233">
    <property type="component" value="Unassembled WGS sequence"/>
</dbReference>
<dbReference type="InterPro" id="IPR036390">
    <property type="entry name" value="WH_DNA-bd_sf"/>
</dbReference>
<dbReference type="SUPFAM" id="SSF54909">
    <property type="entry name" value="Dimeric alpha+beta barrel"/>
    <property type="match status" value="1"/>
</dbReference>
<sequence>MQLDLADLRILRHMEQNGRITNQELADAVGLSPSACLRRVKLLEERGVIAGYRCIVDPQHIGLEFEALVQITLRPDVEGWHEKFLEALQNWPEVIEARIVTGGANYMLTVRARNLAHYSDFIINELYQAPAVMSIHSNIVLKTIKRDNSLLDLVKKTS</sequence>
<dbReference type="PANTHER" id="PTHR30154">
    <property type="entry name" value="LEUCINE-RESPONSIVE REGULATORY PROTEIN"/>
    <property type="match status" value="1"/>
</dbReference>
<gene>
    <name evidence="5" type="ORF">PTE30175_02040</name>
</gene>
<dbReference type="InterPro" id="IPR000485">
    <property type="entry name" value="AsnC-type_HTH_dom"/>
</dbReference>
<dbReference type="GO" id="GO:0006355">
    <property type="term" value="P:regulation of DNA-templated transcription"/>
    <property type="evidence" value="ECO:0007669"/>
    <property type="project" value="UniProtKB-ARBA"/>
</dbReference>
<evidence type="ECO:0000256" key="1">
    <source>
        <dbReference type="ARBA" id="ARBA00023015"/>
    </source>
</evidence>
<dbReference type="Pfam" id="PF13412">
    <property type="entry name" value="HTH_24"/>
    <property type="match status" value="1"/>
</dbReference>
<organism evidence="5 6">
    <name type="scientific">Pandoraea terrae</name>
    <dbReference type="NCBI Taxonomy" id="1537710"/>
    <lineage>
        <taxon>Bacteria</taxon>
        <taxon>Pseudomonadati</taxon>
        <taxon>Pseudomonadota</taxon>
        <taxon>Betaproteobacteria</taxon>
        <taxon>Burkholderiales</taxon>
        <taxon>Burkholderiaceae</taxon>
        <taxon>Pandoraea</taxon>
    </lineage>
</organism>
<evidence type="ECO:0000259" key="4">
    <source>
        <dbReference type="PROSITE" id="PS50956"/>
    </source>
</evidence>
<evidence type="ECO:0000256" key="2">
    <source>
        <dbReference type="ARBA" id="ARBA00023125"/>
    </source>
</evidence>
<keyword evidence="2" id="KW-0238">DNA-binding</keyword>
<proteinExistence type="predicted"/>
<feature type="domain" description="HTH asnC-type" evidence="4">
    <location>
        <begin position="3"/>
        <end position="64"/>
    </location>
</feature>
<dbReference type="InterPro" id="IPR019887">
    <property type="entry name" value="Tscrpt_reg_AsnC/Lrp_C"/>
</dbReference>